<accession>A0A4C2A9H3</accession>
<organism evidence="2 3">
    <name type="scientific">Eumeta variegata</name>
    <name type="common">Bagworm moth</name>
    <name type="synonym">Eumeta japonica</name>
    <dbReference type="NCBI Taxonomy" id="151549"/>
    <lineage>
        <taxon>Eukaryota</taxon>
        <taxon>Metazoa</taxon>
        <taxon>Ecdysozoa</taxon>
        <taxon>Arthropoda</taxon>
        <taxon>Hexapoda</taxon>
        <taxon>Insecta</taxon>
        <taxon>Pterygota</taxon>
        <taxon>Neoptera</taxon>
        <taxon>Endopterygota</taxon>
        <taxon>Lepidoptera</taxon>
        <taxon>Glossata</taxon>
        <taxon>Ditrysia</taxon>
        <taxon>Tineoidea</taxon>
        <taxon>Psychidae</taxon>
        <taxon>Oiketicinae</taxon>
        <taxon>Eumeta</taxon>
    </lineage>
</organism>
<reference evidence="2 3" key="1">
    <citation type="journal article" date="2019" name="Commun. Biol.">
        <title>The bagworm genome reveals a unique fibroin gene that provides high tensile strength.</title>
        <authorList>
            <person name="Kono N."/>
            <person name="Nakamura H."/>
            <person name="Ohtoshi R."/>
            <person name="Tomita M."/>
            <person name="Numata K."/>
            <person name="Arakawa K."/>
        </authorList>
    </citation>
    <scope>NUCLEOTIDE SEQUENCE [LARGE SCALE GENOMIC DNA]</scope>
</reference>
<feature type="compositionally biased region" description="Pro residues" evidence="1">
    <location>
        <begin position="1"/>
        <end position="11"/>
    </location>
</feature>
<evidence type="ECO:0000313" key="2">
    <source>
        <dbReference type="EMBL" id="GBP95625.1"/>
    </source>
</evidence>
<sequence length="108" mass="11828">MDLSPPRPEPPAATTWSGRPEKSANSVKLSSDGSEPTMSSDHPGIRLFGRLPIHLSTYPAIYPFTHPVIHPFTHLSGHPLFRYPAIHTPSYTIYAGCLSVTIASTDYL</sequence>
<feature type="region of interest" description="Disordered" evidence="1">
    <location>
        <begin position="1"/>
        <end position="41"/>
    </location>
</feature>
<dbReference type="EMBL" id="BGZK01002660">
    <property type="protein sequence ID" value="GBP95625.1"/>
    <property type="molecule type" value="Genomic_DNA"/>
</dbReference>
<keyword evidence="3" id="KW-1185">Reference proteome</keyword>
<evidence type="ECO:0000256" key="1">
    <source>
        <dbReference type="SAM" id="MobiDB-lite"/>
    </source>
</evidence>
<proteinExistence type="predicted"/>
<protein>
    <submittedName>
        <fullName evidence="2">Uncharacterized protein</fullName>
    </submittedName>
</protein>
<dbReference type="AlphaFoldDB" id="A0A4C2A9H3"/>
<dbReference type="Proteomes" id="UP000299102">
    <property type="component" value="Unassembled WGS sequence"/>
</dbReference>
<feature type="compositionally biased region" description="Polar residues" evidence="1">
    <location>
        <begin position="23"/>
        <end position="40"/>
    </location>
</feature>
<comment type="caution">
    <text evidence="2">The sequence shown here is derived from an EMBL/GenBank/DDBJ whole genome shotgun (WGS) entry which is preliminary data.</text>
</comment>
<gene>
    <name evidence="2" type="ORF">EVAR_67595_1</name>
</gene>
<evidence type="ECO:0000313" key="3">
    <source>
        <dbReference type="Proteomes" id="UP000299102"/>
    </source>
</evidence>
<name>A0A4C2A9H3_EUMVA</name>